<dbReference type="SUPFAM" id="SSF69118">
    <property type="entry name" value="AhpD-like"/>
    <property type="match status" value="1"/>
</dbReference>
<dbReference type="Gene3D" id="1.20.1290.10">
    <property type="entry name" value="AhpD-like"/>
    <property type="match status" value="1"/>
</dbReference>
<evidence type="ECO:0000259" key="1">
    <source>
        <dbReference type="Pfam" id="PF02627"/>
    </source>
</evidence>
<reference evidence="2" key="1">
    <citation type="submission" date="2011-08" db="EMBL/GenBank/DDBJ databases">
        <title>Complete sequence of chromosome of Streptomyces violaceusniger Tu 4113.</title>
        <authorList>
            <consortium name="US DOE Joint Genome Institute"/>
            <person name="Lucas S."/>
            <person name="Han J."/>
            <person name="Lapidus A."/>
            <person name="Cheng J.-F."/>
            <person name="Goodwin L."/>
            <person name="Pitluck S."/>
            <person name="Peters L."/>
            <person name="Ivanova N."/>
            <person name="Daligault H."/>
            <person name="Detter J.C."/>
            <person name="Han C."/>
            <person name="Tapia R."/>
            <person name="Land M."/>
            <person name="Hauser L."/>
            <person name="Kyrpides N."/>
            <person name="Ivanova N."/>
            <person name="Pagani I."/>
            <person name="Hagen A."/>
            <person name="Katz L."/>
            <person name="Fiedler H.-P."/>
            <person name="Keasling J."/>
            <person name="Fortman J."/>
            <person name="Woyke T."/>
        </authorList>
    </citation>
    <scope>NUCLEOTIDE SEQUENCE [LARGE SCALE GENOMIC DNA]</scope>
    <source>
        <strain evidence="2">Tu 4113</strain>
    </source>
</reference>
<dbReference type="InterPro" id="IPR029032">
    <property type="entry name" value="AhpD-like"/>
</dbReference>
<name>G2P646_STRV4</name>
<accession>G2P646</accession>
<dbReference type="Proteomes" id="UP000008703">
    <property type="component" value="Chromosome"/>
</dbReference>
<evidence type="ECO:0000313" key="2">
    <source>
        <dbReference type="EMBL" id="AEM85807.1"/>
    </source>
</evidence>
<dbReference type="EMBL" id="CP002994">
    <property type="protein sequence ID" value="AEM85807.1"/>
    <property type="molecule type" value="Genomic_DNA"/>
</dbReference>
<dbReference type="eggNOG" id="COG2128">
    <property type="taxonomic scope" value="Bacteria"/>
</dbReference>
<dbReference type="AlphaFoldDB" id="G2P646"/>
<dbReference type="HOGENOM" id="CLU_082760_2_0_11"/>
<feature type="domain" description="Carboxymuconolactone decarboxylase-like" evidence="1">
    <location>
        <begin position="48"/>
        <end position="109"/>
    </location>
</feature>
<evidence type="ECO:0000313" key="3">
    <source>
        <dbReference type="Proteomes" id="UP000008703"/>
    </source>
</evidence>
<dbReference type="GO" id="GO:0051920">
    <property type="term" value="F:peroxiredoxin activity"/>
    <property type="evidence" value="ECO:0007669"/>
    <property type="project" value="InterPro"/>
</dbReference>
<dbReference type="InterPro" id="IPR003779">
    <property type="entry name" value="CMD-like"/>
</dbReference>
<keyword evidence="3" id="KW-1185">Reference proteome</keyword>
<dbReference type="PANTHER" id="PTHR34846:SF11">
    <property type="entry name" value="4-CARBOXYMUCONOLACTONE DECARBOXYLASE FAMILY PROTEIN (AFU_ORTHOLOGUE AFUA_6G11590)"/>
    <property type="match status" value="1"/>
</dbReference>
<organism evidence="2 3">
    <name type="scientific">Streptomyces violaceusniger (strain Tu 4113)</name>
    <dbReference type="NCBI Taxonomy" id="653045"/>
    <lineage>
        <taxon>Bacteria</taxon>
        <taxon>Bacillati</taxon>
        <taxon>Actinomycetota</taxon>
        <taxon>Actinomycetes</taxon>
        <taxon>Kitasatosporales</taxon>
        <taxon>Streptomycetaceae</taxon>
        <taxon>Streptomyces</taxon>
        <taxon>Streptomyces violaceusniger group</taxon>
    </lineage>
</organism>
<dbReference type="Pfam" id="PF02627">
    <property type="entry name" value="CMD"/>
    <property type="match status" value="1"/>
</dbReference>
<gene>
    <name evidence="2" type="ORF">Strvi_6344</name>
</gene>
<protein>
    <submittedName>
        <fullName evidence="2">Carboxymuconolactone decarboxylase</fullName>
    </submittedName>
</protein>
<dbReference type="KEGG" id="svl:Strvi_6344"/>
<proteinExistence type="predicted"/>
<sequence length="175" mass="19469">MSDVRVTPWQDGDFPPPPSDLLAGMRGRRPDGELIGIDRVLLRSFPLATGWNGLLGRVRAEFSLDLEYRELIMLRVAVLNNAEFEWDVHYPAYLQAGGTEEKCDALQKQSGGSVIFNEEERALITLTDQSTKQVDVDAEVIEELKRLFGEAKTVEAVATVAAYNMVSRFLVALAI</sequence>
<dbReference type="PANTHER" id="PTHR34846">
    <property type="entry name" value="4-CARBOXYMUCONOLACTONE DECARBOXYLASE FAMILY PROTEIN (AFU_ORTHOLOGUE AFUA_6G11590)"/>
    <property type="match status" value="1"/>
</dbReference>